<dbReference type="SUPFAM" id="SSF48498">
    <property type="entry name" value="Tetracyclin repressor-like, C-terminal domain"/>
    <property type="match status" value="1"/>
</dbReference>
<evidence type="ECO:0000256" key="1">
    <source>
        <dbReference type="ARBA" id="ARBA00022491"/>
    </source>
</evidence>
<reference evidence="5 6" key="1">
    <citation type="submission" date="2018-01" db="EMBL/GenBank/DDBJ databases">
        <title>Arthrobacter sp. nov., from glaciers in China.</title>
        <authorList>
            <person name="Liu Q."/>
            <person name="Xin Y.-H."/>
        </authorList>
    </citation>
    <scope>NUCLEOTIDE SEQUENCE [LARGE SCALE GENOMIC DNA]</scope>
    <source>
        <strain evidence="5 6">HLT2-12-2</strain>
    </source>
</reference>
<name>A0A2S3ZV14_ARTGL</name>
<accession>A0A2S3ZV14</accession>
<keyword evidence="3" id="KW-0804">Transcription</keyword>
<dbReference type="PRINTS" id="PR00400">
    <property type="entry name" value="TETREPRESSOR"/>
</dbReference>
<keyword evidence="6" id="KW-1185">Reference proteome</keyword>
<comment type="caution">
    <text evidence="5">The sequence shown here is derived from an EMBL/GenBank/DDBJ whole genome shotgun (WGS) entry which is preliminary data.</text>
</comment>
<dbReference type="InterPro" id="IPR004111">
    <property type="entry name" value="Repressor_TetR_C"/>
</dbReference>
<dbReference type="RefSeq" id="WP_103466042.1">
    <property type="nucleotide sequence ID" value="NZ_PPXC01000009.1"/>
</dbReference>
<sequence>MARPLTPLLSVDRIAKGALELVDHSGEFTIPALAAKLGVRPSSLYNHVSGRTEIVELMRGLASDHIRLPHHDSDWYATISETCRQYRNSYARHPRLIPLLTAYPVSHPATTRMYNLLADVLTEAGFDPAEVLKAITTLDSFVLGSALDVAAPEVVWTPGDHAEPALAAALATPPQGTQQRADEAFEYGLQIVMNGLAQQLAAIERSR</sequence>
<dbReference type="Gene3D" id="1.10.357.10">
    <property type="entry name" value="Tetracycline Repressor, domain 2"/>
    <property type="match status" value="1"/>
</dbReference>
<feature type="domain" description="Tetracycline repressor TetR C-terminal" evidence="4">
    <location>
        <begin position="69"/>
        <end position="199"/>
    </location>
</feature>
<dbReference type="EMBL" id="PPXC01000009">
    <property type="protein sequence ID" value="POH72949.1"/>
    <property type="molecule type" value="Genomic_DNA"/>
</dbReference>
<keyword evidence="2" id="KW-0805">Transcription regulation</keyword>
<evidence type="ECO:0000259" key="4">
    <source>
        <dbReference type="Pfam" id="PF02909"/>
    </source>
</evidence>
<dbReference type="InterPro" id="IPR003012">
    <property type="entry name" value="Tet_transcr_reg_TetR"/>
</dbReference>
<dbReference type="InterPro" id="IPR009057">
    <property type="entry name" value="Homeodomain-like_sf"/>
</dbReference>
<proteinExistence type="predicted"/>
<dbReference type="GO" id="GO:0045892">
    <property type="term" value="P:negative regulation of DNA-templated transcription"/>
    <property type="evidence" value="ECO:0007669"/>
    <property type="project" value="InterPro"/>
</dbReference>
<evidence type="ECO:0000313" key="5">
    <source>
        <dbReference type="EMBL" id="POH72949.1"/>
    </source>
</evidence>
<evidence type="ECO:0000256" key="2">
    <source>
        <dbReference type="ARBA" id="ARBA00023015"/>
    </source>
</evidence>
<dbReference type="Pfam" id="PF02909">
    <property type="entry name" value="TetR_C_1"/>
    <property type="match status" value="1"/>
</dbReference>
<gene>
    <name evidence="5" type="ORF">CVS27_12280</name>
</gene>
<dbReference type="SUPFAM" id="SSF46689">
    <property type="entry name" value="Homeodomain-like"/>
    <property type="match status" value="1"/>
</dbReference>
<dbReference type="AlphaFoldDB" id="A0A2S3ZV14"/>
<evidence type="ECO:0000313" key="6">
    <source>
        <dbReference type="Proteomes" id="UP000237061"/>
    </source>
</evidence>
<dbReference type="GO" id="GO:0046677">
    <property type="term" value="P:response to antibiotic"/>
    <property type="evidence" value="ECO:0007669"/>
    <property type="project" value="InterPro"/>
</dbReference>
<protein>
    <submittedName>
        <fullName evidence="5">TetR family transcriptional regulator</fullName>
    </submittedName>
</protein>
<evidence type="ECO:0000256" key="3">
    <source>
        <dbReference type="ARBA" id="ARBA00023163"/>
    </source>
</evidence>
<keyword evidence="1" id="KW-0678">Repressor</keyword>
<organism evidence="5 6">
    <name type="scientific">Arthrobacter glacialis</name>
    <dbReference type="NCBI Taxonomy" id="1664"/>
    <lineage>
        <taxon>Bacteria</taxon>
        <taxon>Bacillati</taxon>
        <taxon>Actinomycetota</taxon>
        <taxon>Actinomycetes</taxon>
        <taxon>Micrococcales</taxon>
        <taxon>Micrococcaceae</taxon>
        <taxon>Arthrobacter</taxon>
    </lineage>
</organism>
<dbReference type="Proteomes" id="UP000237061">
    <property type="component" value="Unassembled WGS sequence"/>
</dbReference>
<dbReference type="InterPro" id="IPR036271">
    <property type="entry name" value="Tet_transcr_reg_TetR-rel_C_sf"/>
</dbReference>